<protein>
    <submittedName>
        <fullName evidence="2">Uncharacterized protein</fullName>
    </submittedName>
</protein>
<comment type="caution">
    <text evidence="2">The sequence shown here is derived from an EMBL/GenBank/DDBJ whole genome shotgun (WGS) entry which is preliminary data.</text>
</comment>
<keyword evidence="1" id="KW-1133">Transmembrane helix</keyword>
<feature type="transmembrane region" description="Helical" evidence="1">
    <location>
        <begin position="26"/>
        <end position="44"/>
    </location>
</feature>
<dbReference type="RefSeq" id="WP_404629547.1">
    <property type="nucleotide sequence ID" value="NZ_JADIKM010000001.1"/>
</dbReference>
<dbReference type="EMBL" id="JADIKM010000001">
    <property type="protein sequence ID" value="MFK2902418.1"/>
    <property type="molecule type" value="Genomic_DNA"/>
</dbReference>
<name>A0ABW8JMS7_9GAMM</name>
<accession>A0ABW8JMS7</accession>
<organism evidence="2 3">
    <name type="scientific">Dyella ginsengisoli</name>
    <dbReference type="NCBI Taxonomy" id="363848"/>
    <lineage>
        <taxon>Bacteria</taxon>
        <taxon>Pseudomonadati</taxon>
        <taxon>Pseudomonadota</taxon>
        <taxon>Gammaproteobacteria</taxon>
        <taxon>Lysobacterales</taxon>
        <taxon>Rhodanobacteraceae</taxon>
        <taxon>Dyella</taxon>
    </lineage>
</organism>
<keyword evidence="3" id="KW-1185">Reference proteome</keyword>
<proteinExistence type="predicted"/>
<gene>
    <name evidence="2" type="ORF">ISP17_00470</name>
</gene>
<evidence type="ECO:0000256" key="1">
    <source>
        <dbReference type="SAM" id="Phobius"/>
    </source>
</evidence>
<keyword evidence="1" id="KW-0812">Transmembrane</keyword>
<evidence type="ECO:0000313" key="3">
    <source>
        <dbReference type="Proteomes" id="UP001620460"/>
    </source>
</evidence>
<sequence length="74" mass="8166">MRWLMLTGTVLAFVLCFTRHSGGAMAIWLLIGLFGLLATGLAFAQARIASGARDESLSDYELKRLREGKPPLER</sequence>
<reference evidence="2 3" key="1">
    <citation type="submission" date="2020-10" db="EMBL/GenBank/DDBJ databases">
        <title>Phylogeny of dyella-like bacteria.</title>
        <authorList>
            <person name="Fu J."/>
        </authorList>
    </citation>
    <scope>NUCLEOTIDE SEQUENCE [LARGE SCALE GENOMIC DNA]</scope>
    <source>
        <strain evidence="2 3">Gsoil3046</strain>
    </source>
</reference>
<dbReference type="Proteomes" id="UP001620460">
    <property type="component" value="Unassembled WGS sequence"/>
</dbReference>
<keyword evidence="1" id="KW-0472">Membrane</keyword>
<evidence type="ECO:0000313" key="2">
    <source>
        <dbReference type="EMBL" id="MFK2902418.1"/>
    </source>
</evidence>